<dbReference type="InterPro" id="IPR002048">
    <property type="entry name" value="EF_hand_dom"/>
</dbReference>
<keyword evidence="2" id="KW-0106">Calcium</keyword>
<dbReference type="GO" id="GO:0005509">
    <property type="term" value="F:calcium ion binding"/>
    <property type="evidence" value="ECO:0007669"/>
    <property type="project" value="InterPro"/>
</dbReference>
<dbReference type="Ensembl" id="ENSLLTT00000025082.1">
    <property type="protein sequence ID" value="ENSLLTP00000024207.1"/>
    <property type="gene ID" value="ENSLLTG00000017816.1"/>
</dbReference>
<dbReference type="PROSITE" id="PS00018">
    <property type="entry name" value="EF_HAND_1"/>
    <property type="match status" value="1"/>
</dbReference>
<reference evidence="4" key="2">
    <citation type="submission" date="2025-09" db="UniProtKB">
        <authorList>
            <consortium name="Ensembl"/>
        </authorList>
    </citation>
    <scope>IDENTIFICATION</scope>
</reference>
<dbReference type="Proteomes" id="UP000694406">
    <property type="component" value="Unplaced"/>
</dbReference>
<name>A0A8C5SYC3_LATLA</name>
<evidence type="ECO:0000256" key="1">
    <source>
        <dbReference type="ARBA" id="ARBA00022723"/>
    </source>
</evidence>
<organism evidence="4 5">
    <name type="scientific">Laticauda laticaudata</name>
    <name type="common">Blue-ringed sea krait</name>
    <name type="synonym">Blue-lipped sea krait</name>
    <dbReference type="NCBI Taxonomy" id="8630"/>
    <lineage>
        <taxon>Eukaryota</taxon>
        <taxon>Metazoa</taxon>
        <taxon>Chordata</taxon>
        <taxon>Craniata</taxon>
        <taxon>Vertebrata</taxon>
        <taxon>Euteleostomi</taxon>
        <taxon>Lepidosauria</taxon>
        <taxon>Squamata</taxon>
        <taxon>Bifurcata</taxon>
        <taxon>Unidentata</taxon>
        <taxon>Episquamata</taxon>
        <taxon>Toxicofera</taxon>
        <taxon>Serpentes</taxon>
        <taxon>Colubroidea</taxon>
        <taxon>Elapidae</taxon>
        <taxon>Laticaudinae</taxon>
        <taxon>Laticauda</taxon>
    </lineage>
</organism>
<protein>
    <recommendedName>
        <fullName evidence="3">EF-hand domain-containing protein</fullName>
    </recommendedName>
</protein>
<feature type="domain" description="EF-hand" evidence="3">
    <location>
        <begin position="49"/>
        <end position="84"/>
    </location>
</feature>
<sequence length="124" mass="14203">MAGLVDSICTIIAVFHKYFGIVRSRVKLGRLVQSPSKIFVISGFSQNPRDPQIVKLTFQLLDVNGDNCVDFNEFLFFIFEMATRLWIPWPSCGIFDQEANRFVCSCSLIIFNNTIFSHLSQPFK</sequence>
<dbReference type="Gene3D" id="1.10.238.10">
    <property type="entry name" value="EF-hand"/>
    <property type="match status" value="1"/>
</dbReference>
<keyword evidence="5" id="KW-1185">Reference proteome</keyword>
<dbReference type="AlphaFoldDB" id="A0A8C5SYC3"/>
<keyword evidence="1" id="KW-0479">Metal-binding</keyword>
<evidence type="ECO:0000313" key="5">
    <source>
        <dbReference type="Proteomes" id="UP000694406"/>
    </source>
</evidence>
<dbReference type="SUPFAM" id="SSF47473">
    <property type="entry name" value="EF-hand"/>
    <property type="match status" value="1"/>
</dbReference>
<dbReference type="InterPro" id="IPR018247">
    <property type="entry name" value="EF_Hand_1_Ca_BS"/>
</dbReference>
<evidence type="ECO:0000259" key="3">
    <source>
        <dbReference type="PROSITE" id="PS50222"/>
    </source>
</evidence>
<reference evidence="4" key="1">
    <citation type="submission" date="2025-08" db="UniProtKB">
        <authorList>
            <consortium name="Ensembl"/>
        </authorList>
    </citation>
    <scope>IDENTIFICATION</scope>
</reference>
<dbReference type="InterPro" id="IPR011992">
    <property type="entry name" value="EF-hand-dom_pair"/>
</dbReference>
<dbReference type="PROSITE" id="PS50222">
    <property type="entry name" value="EF_HAND_2"/>
    <property type="match status" value="1"/>
</dbReference>
<proteinExistence type="predicted"/>
<accession>A0A8C5SYC3</accession>
<evidence type="ECO:0000256" key="2">
    <source>
        <dbReference type="ARBA" id="ARBA00022837"/>
    </source>
</evidence>
<evidence type="ECO:0000313" key="4">
    <source>
        <dbReference type="Ensembl" id="ENSLLTP00000024207.1"/>
    </source>
</evidence>
<dbReference type="GeneTree" id="ENSGT01040000242094"/>